<dbReference type="RefSeq" id="WP_126804387.1">
    <property type="nucleotide sequence ID" value="NZ_PIPL01000003.1"/>
</dbReference>
<dbReference type="Pfam" id="PF16357">
    <property type="entry name" value="PepSY_TM_like_2"/>
    <property type="match status" value="1"/>
</dbReference>
<name>A0A432W3Q7_9GAMM</name>
<evidence type="ECO:0008006" key="4">
    <source>
        <dbReference type="Google" id="ProtNLM"/>
    </source>
</evidence>
<proteinExistence type="predicted"/>
<gene>
    <name evidence="2" type="ORF">CWE09_12525</name>
</gene>
<comment type="caution">
    <text evidence="2">The sequence shown here is derived from an EMBL/GenBank/DDBJ whole genome shotgun (WGS) entry which is preliminary data.</text>
</comment>
<evidence type="ECO:0000256" key="1">
    <source>
        <dbReference type="SAM" id="Phobius"/>
    </source>
</evidence>
<dbReference type="PANTHER" id="PTHR40115:SF1">
    <property type="entry name" value="INNER MEMBRANE PROTEIN WITH PEPSY TM HELIX"/>
    <property type="match status" value="1"/>
</dbReference>
<keyword evidence="1" id="KW-0472">Membrane</keyword>
<feature type="transmembrane region" description="Helical" evidence="1">
    <location>
        <begin position="177"/>
        <end position="195"/>
    </location>
</feature>
<evidence type="ECO:0000313" key="3">
    <source>
        <dbReference type="Proteomes" id="UP000288293"/>
    </source>
</evidence>
<keyword evidence="3" id="KW-1185">Reference proteome</keyword>
<evidence type="ECO:0000313" key="2">
    <source>
        <dbReference type="EMBL" id="RUO23968.1"/>
    </source>
</evidence>
<dbReference type="InterPro" id="IPR032307">
    <property type="entry name" value="PepSY_TM-like_2"/>
</dbReference>
<keyword evidence="1" id="KW-0812">Transmembrane</keyword>
<accession>A0A432W3Q7</accession>
<dbReference type="AlphaFoldDB" id="A0A432W3Q7"/>
<dbReference type="Proteomes" id="UP000288293">
    <property type="component" value="Unassembled WGS sequence"/>
</dbReference>
<feature type="transmembrane region" description="Helical" evidence="1">
    <location>
        <begin position="12"/>
        <end position="34"/>
    </location>
</feature>
<organism evidence="2 3">
    <name type="scientific">Aliidiomarina minuta</name>
    <dbReference type="NCBI Taxonomy" id="880057"/>
    <lineage>
        <taxon>Bacteria</taxon>
        <taxon>Pseudomonadati</taxon>
        <taxon>Pseudomonadota</taxon>
        <taxon>Gammaproteobacteria</taxon>
        <taxon>Alteromonadales</taxon>
        <taxon>Idiomarinaceae</taxon>
        <taxon>Aliidiomarina</taxon>
    </lineage>
</organism>
<dbReference type="PANTHER" id="PTHR40115">
    <property type="entry name" value="INNER MEMBRANE PROTEIN WITH PEPSY TM HELIX"/>
    <property type="match status" value="1"/>
</dbReference>
<dbReference type="OrthoDB" id="27171at2"/>
<reference evidence="2 3" key="1">
    <citation type="journal article" date="2011" name="Front. Microbiol.">
        <title>Genomic signatures of strain selection and enhancement in Bacillus atrophaeus var. globigii, a historical biowarfare simulant.</title>
        <authorList>
            <person name="Gibbons H.S."/>
            <person name="Broomall S.M."/>
            <person name="McNew L.A."/>
            <person name="Daligault H."/>
            <person name="Chapman C."/>
            <person name="Bruce D."/>
            <person name="Karavis M."/>
            <person name="Krepps M."/>
            <person name="McGregor P.A."/>
            <person name="Hong C."/>
            <person name="Park K.H."/>
            <person name="Akmal A."/>
            <person name="Feldman A."/>
            <person name="Lin J.S."/>
            <person name="Chang W.E."/>
            <person name="Higgs B.W."/>
            <person name="Demirev P."/>
            <person name="Lindquist J."/>
            <person name="Liem A."/>
            <person name="Fochler E."/>
            <person name="Read T.D."/>
            <person name="Tapia R."/>
            <person name="Johnson S."/>
            <person name="Bishop-Lilly K.A."/>
            <person name="Detter C."/>
            <person name="Han C."/>
            <person name="Sozhamannan S."/>
            <person name="Rosenzweig C.N."/>
            <person name="Skowronski E.W."/>
        </authorList>
    </citation>
    <scope>NUCLEOTIDE SEQUENCE [LARGE SCALE GENOMIC DNA]</scope>
    <source>
        <strain evidence="2 3">MLST1</strain>
    </source>
</reference>
<keyword evidence="1" id="KW-1133">Transmembrane helix</keyword>
<feature type="transmembrane region" description="Helical" evidence="1">
    <location>
        <begin position="142"/>
        <end position="165"/>
    </location>
</feature>
<protein>
    <recommendedName>
        <fullName evidence="4">Peptidase</fullName>
    </recommendedName>
</protein>
<dbReference type="EMBL" id="PIPL01000003">
    <property type="protein sequence ID" value="RUO23968.1"/>
    <property type="molecule type" value="Genomic_DNA"/>
</dbReference>
<sequence>MVRNYLGSVRQWHWISSALCLAALLLFAITGFTLNHAASIEATPKVTEHIVEMPQALLEQLQQSEPEVPANVDQWIRDELNVSIAGSGAEWSPHDFYLSMPRPGGDAWLSIDFANGEVLYEVTSRGWISYFNDLHKGRHTGAAWSLFIDLTALACVIFAITGLVLLQRHSSKRPSTWPLTSLGLLAPILLLLLFSHNG</sequence>